<name>A0AAE1UQW9_9EUCA</name>
<protein>
    <recommendedName>
        <fullName evidence="4">Peptidase A2 domain-containing protein</fullName>
    </recommendedName>
</protein>
<keyword evidence="3" id="KW-1185">Reference proteome</keyword>
<dbReference type="AlphaFoldDB" id="A0AAE1UQW9"/>
<organism evidence="2 3">
    <name type="scientific">Petrolisthes manimaculis</name>
    <dbReference type="NCBI Taxonomy" id="1843537"/>
    <lineage>
        <taxon>Eukaryota</taxon>
        <taxon>Metazoa</taxon>
        <taxon>Ecdysozoa</taxon>
        <taxon>Arthropoda</taxon>
        <taxon>Crustacea</taxon>
        <taxon>Multicrustacea</taxon>
        <taxon>Malacostraca</taxon>
        <taxon>Eumalacostraca</taxon>
        <taxon>Eucarida</taxon>
        <taxon>Decapoda</taxon>
        <taxon>Pleocyemata</taxon>
        <taxon>Anomura</taxon>
        <taxon>Galatheoidea</taxon>
        <taxon>Porcellanidae</taxon>
        <taxon>Petrolisthes</taxon>
    </lineage>
</organism>
<feature type="region of interest" description="Disordered" evidence="1">
    <location>
        <begin position="1"/>
        <end position="40"/>
    </location>
</feature>
<reference evidence="2" key="1">
    <citation type="submission" date="2023-11" db="EMBL/GenBank/DDBJ databases">
        <title>Genome assemblies of two species of porcelain crab, Petrolisthes cinctipes and Petrolisthes manimaculis (Anomura: Porcellanidae).</title>
        <authorList>
            <person name="Angst P."/>
        </authorList>
    </citation>
    <scope>NUCLEOTIDE SEQUENCE</scope>
    <source>
        <strain evidence="2">PB745_02</strain>
        <tissue evidence="2">Gill</tissue>
    </source>
</reference>
<proteinExistence type="predicted"/>
<feature type="compositionally biased region" description="Polar residues" evidence="1">
    <location>
        <begin position="130"/>
        <end position="147"/>
    </location>
</feature>
<accession>A0AAE1UQW9</accession>
<sequence>MSKGQYNISGSSKTPPSPSKKANYRRVGNAQNKSPKPVNVHLCYDNKTSRLLMLPNTGADVTVLGTRHLKMMEIHKDSLLPPPLMDTLTADGSQMAPALGCFQATLELGNSRPTSRDETECSEAAAHGRSITSATNITSEDQPSTSVDADRTLQELRTAARADPAYGRLSACVLYTHAFRPTQSPSPRSGRQEMRIMTAESQPMLTRFNVSTTFSPSPRPVPSPSNSDTPLQISVAPCSDEENQSSVHNPPNTPRRSSRLIGNQSARDNATSVRGEGGVDI</sequence>
<feature type="compositionally biased region" description="Polar residues" evidence="1">
    <location>
        <begin position="260"/>
        <end position="272"/>
    </location>
</feature>
<evidence type="ECO:0000313" key="3">
    <source>
        <dbReference type="Proteomes" id="UP001292094"/>
    </source>
</evidence>
<feature type="region of interest" description="Disordered" evidence="1">
    <location>
        <begin position="110"/>
        <end position="147"/>
    </location>
</feature>
<evidence type="ECO:0000256" key="1">
    <source>
        <dbReference type="SAM" id="MobiDB-lite"/>
    </source>
</evidence>
<feature type="compositionally biased region" description="Polar residues" evidence="1">
    <location>
        <begin position="200"/>
        <end position="214"/>
    </location>
</feature>
<dbReference type="EMBL" id="JAWZYT010000148">
    <property type="protein sequence ID" value="KAK4327485.1"/>
    <property type="molecule type" value="Genomic_DNA"/>
</dbReference>
<gene>
    <name evidence="2" type="ORF">Pmani_002041</name>
</gene>
<evidence type="ECO:0008006" key="4">
    <source>
        <dbReference type="Google" id="ProtNLM"/>
    </source>
</evidence>
<evidence type="ECO:0000313" key="2">
    <source>
        <dbReference type="EMBL" id="KAK4327485.1"/>
    </source>
</evidence>
<comment type="caution">
    <text evidence="2">The sequence shown here is derived from an EMBL/GenBank/DDBJ whole genome shotgun (WGS) entry which is preliminary data.</text>
</comment>
<dbReference type="Proteomes" id="UP001292094">
    <property type="component" value="Unassembled WGS sequence"/>
</dbReference>
<feature type="region of interest" description="Disordered" evidence="1">
    <location>
        <begin position="200"/>
        <end position="281"/>
    </location>
</feature>